<keyword evidence="3" id="KW-0808">Transferase</keyword>
<dbReference type="InterPro" id="IPR041635">
    <property type="entry name" value="Type_ISP_LLaBIII_C"/>
</dbReference>
<dbReference type="RefSeq" id="WP_105336934.1">
    <property type="nucleotide sequence ID" value="NZ_PUHZ01000019.1"/>
</dbReference>
<dbReference type="InterPro" id="IPR002052">
    <property type="entry name" value="DNA_methylase_N6_adenine_CS"/>
</dbReference>
<reference evidence="6 7" key="1">
    <citation type="submission" date="2018-02" db="EMBL/GenBank/DDBJ databases">
        <title>Comparative genomes isolates from brazilian mangrove.</title>
        <authorList>
            <person name="Araujo J.E."/>
            <person name="Taketani R.G."/>
            <person name="Silva M.C.P."/>
            <person name="Loureco M.V."/>
            <person name="Andreote F.D."/>
        </authorList>
    </citation>
    <scope>NUCLEOTIDE SEQUENCE [LARGE SCALE GENOMIC DNA]</scope>
    <source>
        <strain evidence="6 7">Nap-Phe MGV</strain>
    </source>
</reference>
<evidence type="ECO:0000259" key="5">
    <source>
        <dbReference type="Pfam" id="PF18135"/>
    </source>
</evidence>
<dbReference type="Proteomes" id="UP000237819">
    <property type="component" value="Unassembled WGS sequence"/>
</dbReference>
<dbReference type="Pfam" id="PF18135">
    <property type="entry name" value="Type_ISP_C"/>
    <property type="match status" value="1"/>
</dbReference>
<evidence type="ECO:0000313" key="6">
    <source>
        <dbReference type="EMBL" id="PQO44408.1"/>
    </source>
</evidence>
<dbReference type="PRINTS" id="PR00507">
    <property type="entry name" value="N12N6MTFRASE"/>
</dbReference>
<dbReference type="InterPro" id="IPR029063">
    <property type="entry name" value="SAM-dependent_MTases_sf"/>
</dbReference>
<dbReference type="EC" id="2.1.1.72" evidence="1"/>
<accession>A0A2S8GJ04</accession>
<keyword evidence="2" id="KW-0489">Methyltransferase</keyword>
<feature type="domain" description="Type ISP restriction-modification enzyme LLaBIII C-terminal specificity" evidence="5">
    <location>
        <begin position="399"/>
        <end position="721"/>
    </location>
</feature>
<dbReference type="PROSITE" id="PS00092">
    <property type="entry name" value="N6_MTASE"/>
    <property type="match status" value="1"/>
</dbReference>
<dbReference type="InterPro" id="IPR050953">
    <property type="entry name" value="N4_N6_ade-DNA_methylase"/>
</dbReference>
<comment type="caution">
    <text evidence="6">The sequence shown here is derived from an EMBL/GenBank/DDBJ whole genome shotgun (WGS) entry which is preliminary data.</text>
</comment>
<organism evidence="6 7">
    <name type="scientific">Blastopirellula marina</name>
    <dbReference type="NCBI Taxonomy" id="124"/>
    <lineage>
        <taxon>Bacteria</taxon>
        <taxon>Pseudomonadati</taxon>
        <taxon>Planctomycetota</taxon>
        <taxon>Planctomycetia</taxon>
        <taxon>Pirellulales</taxon>
        <taxon>Pirellulaceae</taxon>
        <taxon>Blastopirellula</taxon>
    </lineage>
</organism>
<evidence type="ECO:0000256" key="3">
    <source>
        <dbReference type="ARBA" id="ARBA00022679"/>
    </source>
</evidence>
<comment type="catalytic activity">
    <reaction evidence="4">
        <text>a 2'-deoxyadenosine in DNA + S-adenosyl-L-methionine = an N(6)-methyl-2'-deoxyadenosine in DNA + S-adenosyl-L-homocysteine + H(+)</text>
        <dbReference type="Rhea" id="RHEA:15197"/>
        <dbReference type="Rhea" id="RHEA-COMP:12418"/>
        <dbReference type="Rhea" id="RHEA-COMP:12419"/>
        <dbReference type="ChEBI" id="CHEBI:15378"/>
        <dbReference type="ChEBI" id="CHEBI:57856"/>
        <dbReference type="ChEBI" id="CHEBI:59789"/>
        <dbReference type="ChEBI" id="CHEBI:90615"/>
        <dbReference type="ChEBI" id="CHEBI:90616"/>
        <dbReference type="EC" id="2.1.1.72"/>
    </reaction>
</comment>
<dbReference type="SUPFAM" id="SSF53335">
    <property type="entry name" value="S-adenosyl-L-methionine-dependent methyltransferases"/>
    <property type="match status" value="1"/>
</dbReference>
<evidence type="ECO:0000256" key="4">
    <source>
        <dbReference type="ARBA" id="ARBA00047942"/>
    </source>
</evidence>
<dbReference type="PANTHER" id="PTHR33841:SF1">
    <property type="entry name" value="DNA METHYLTRANSFERASE A"/>
    <property type="match status" value="1"/>
</dbReference>
<evidence type="ECO:0000256" key="2">
    <source>
        <dbReference type="ARBA" id="ARBA00022603"/>
    </source>
</evidence>
<protein>
    <recommendedName>
        <fullName evidence="1">site-specific DNA-methyltransferase (adenine-specific)</fullName>
        <ecNumber evidence="1">2.1.1.72</ecNumber>
    </recommendedName>
</protein>
<dbReference type="GO" id="GO:0032259">
    <property type="term" value="P:methylation"/>
    <property type="evidence" value="ECO:0007669"/>
    <property type="project" value="UniProtKB-KW"/>
</dbReference>
<dbReference type="GO" id="GO:0003676">
    <property type="term" value="F:nucleic acid binding"/>
    <property type="evidence" value="ECO:0007669"/>
    <property type="project" value="InterPro"/>
</dbReference>
<name>A0A2S8GJ04_9BACT</name>
<dbReference type="Gene3D" id="3.40.50.150">
    <property type="entry name" value="Vaccinia Virus protein VP39"/>
    <property type="match status" value="1"/>
</dbReference>
<evidence type="ECO:0000256" key="1">
    <source>
        <dbReference type="ARBA" id="ARBA00011900"/>
    </source>
</evidence>
<dbReference type="EMBL" id="PUHZ01000019">
    <property type="protein sequence ID" value="PQO44408.1"/>
    <property type="molecule type" value="Genomic_DNA"/>
</dbReference>
<proteinExistence type="predicted"/>
<dbReference type="OrthoDB" id="9758243at2"/>
<dbReference type="PANTHER" id="PTHR33841">
    <property type="entry name" value="DNA METHYLTRANSFERASE YEEA-RELATED"/>
    <property type="match status" value="1"/>
</dbReference>
<dbReference type="GO" id="GO:0009007">
    <property type="term" value="F:site-specific DNA-methyltransferase (adenine-specific) activity"/>
    <property type="evidence" value="ECO:0007669"/>
    <property type="project" value="UniProtKB-EC"/>
</dbReference>
<gene>
    <name evidence="6" type="ORF">C5Y93_18490</name>
</gene>
<dbReference type="AlphaFoldDB" id="A0A2S8GJ04"/>
<evidence type="ECO:0000313" key="7">
    <source>
        <dbReference type="Proteomes" id="UP000237819"/>
    </source>
</evidence>
<sequence>MSVGASAYRFESELARLSPRQRRERGVFYTPWELAVAIVAQVDARLKTDFNLPLGLADSATYRSLGTNAPSIASYQDPDQPAIRILEPSAGSGVFLVALLRQMYQNLSEDHLRSNRSKALRKKTWQRFVEEDLPKRLHAIELLPESVPAARETIGQFFKSTGLSAAHSKFVSLCVGNALEPDVHARLGDSATVIVGNPPYSAASTNRGQWIRDLLRGTIEDQSVYRSYFEADGQPLNERKLWLHDDYVKFLRVSQWHLERSGFGVIGLVTNHGFLDNVTFRGLRSQLADQFDRIDLLDLNGNAKKRGTASRLSRDESVFDIGQGVAISILCQTGRSTEKIFRHGQLWGPREGKLESLSNTPWEQLTPELLTPAPPHYFLAPRQLDVSHEYDQGISITELIPQSTSTIVTARDSIVVDTDPEVLLTRIAEFRDRSISDDELRARYFPRPRSSKYPAGDTRGWKLSAARESLRSDPNWKSRIVPCAYRPFDRRWIYWSAEMIDWPRGKVMQAMQQPDALALIVRRQMPPDRPCNFFLAADALTVDGILRSDNRGNETLLPITIAGQENLNRALLPKHLASVNVREIFAYLYALFHSSEFRAHFAESLRIEYPRVFFPEDTSTFQKLSRLGEALLTVHLATSDPPDKNLAAPTRPIAAGHPKWSDGLVWIDRQTPLAEVDSETWLFHVGSHQVLRKWLKDRRGKELSAEDVANYLGVVSVVGKTQDLIQQIDATMKKLGGLHRALGISQVCGS</sequence>